<evidence type="ECO:0000256" key="3">
    <source>
        <dbReference type="ARBA" id="ARBA00022692"/>
    </source>
</evidence>
<dbReference type="SUPFAM" id="SSF53448">
    <property type="entry name" value="Nucleotide-diphospho-sugar transferases"/>
    <property type="match status" value="1"/>
</dbReference>
<dbReference type="Gene3D" id="3.90.550.10">
    <property type="entry name" value="Spore Coat Polysaccharide Biosynthesis Protein SpsA, Chain A"/>
    <property type="match status" value="1"/>
</dbReference>
<evidence type="ECO:0000259" key="13">
    <source>
        <dbReference type="Pfam" id="PF00535"/>
    </source>
</evidence>
<evidence type="ECO:0000256" key="9">
    <source>
        <dbReference type="ARBA" id="ARBA00023211"/>
    </source>
</evidence>
<evidence type="ECO:0000256" key="10">
    <source>
        <dbReference type="ARBA" id="ARBA00060399"/>
    </source>
</evidence>
<evidence type="ECO:0000256" key="6">
    <source>
        <dbReference type="ARBA" id="ARBA00023136"/>
    </source>
</evidence>
<feature type="region of interest" description="Disordered" evidence="11">
    <location>
        <begin position="191"/>
        <end position="221"/>
    </location>
</feature>
<keyword evidence="9" id="KW-0464">Manganese</keyword>
<comment type="similarity">
    <text evidence="2">Belongs to the glycosyltransferase 2 family. GalNAc-T subfamily.</text>
</comment>
<keyword evidence="3 12" id="KW-0812">Transmembrane</keyword>
<keyword evidence="5 12" id="KW-1133">Transmembrane helix</keyword>
<dbReference type="InterPro" id="IPR029044">
    <property type="entry name" value="Nucleotide-diphossugar_trans"/>
</dbReference>
<dbReference type="EMBL" id="JACVVK020000314">
    <property type="protein sequence ID" value="KAK7478955.1"/>
    <property type="molecule type" value="Genomic_DNA"/>
</dbReference>
<evidence type="ECO:0000313" key="15">
    <source>
        <dbReference type="Proteomes" id="UP001519460"/>
    </source>
</evidence>
<dbReference type="GO" id="GO:0012505">
    <property type="term" value="C:endomembrane system"/>
    <property type="evidence" value="ECO:0007669"/>
    <property type="project" value="UniProtKB-SubCell"/>
</dbReference>
<dbReference type="CDD" id="cd02510">
    <property type="entry name" value="pp-GalNAc-T"/>
    <property type="match status" value="1"/>
</dbReference>
<comment type="subcellular location">
    <subcellularLocation>
        <location evidence="10">Endomembrane system</location>
        <topology evidence="10">Single-pass type II membrane protein</topology>
    </subcellularLocation>
</comment>
<gene>
    <name evidence="14" type="ORF">BaRGS_00029822</name>
</gene>
<keyword evidence="8" id="KW-0325">Glycoprotein</keyword>
<keyword evidence="15" id="KW-1185">Reference proteome</keyword>
<evidence type="ECO:0000256" key="5">
    <source>
        <dbReference type="ARBA" id="ARBA00022989"/>
    </source>
</evidence>
<organism evidence="14 15">
    <name type="scientific">Batillaria attramentaria</name>
    <dbReference type="NCBI Taxonomy" id="370345"/>
    <lineage>
        <taxon>Eukaryota</taxon>
        <taxon>Metazoa</taxon>
        <taxon>Spiralia</taxon>
        <taxon>Lophotrochozoa</taxon>
        <taxon>Mollusca</taxon>
        <taxon>Gastropoda</taxon>
        <taxon>Caenogastropoda</taxon>
        <taxon>Sorbeoconcha</taxon>
        <taxon>Cerithioidea</taxon>
        <taxon>Batillariidae</taxon>
        <taxon>Batillaria</taxon>
    </lineage>
</organism>
<dbReference type="InterPro" id="IPR001173">
    <property type="entry name" value="Glyco_trans_2-like"/>
</dbReference>
<evidence type="ECO:0000256" key="1">
    <source>
        <dbReference type="ARBA" id="ARBA00001936"/>
    </source>
</evidence>
<dbReference type="PANTHER" id="PTHR11675:SF131">
    <property type="entry name" value="POLYPEPTIDE N-ACETYLGALACTOSAMINYLTRANSFERASE 9-RELATED"/>
    <property type="match status" value="1"/>
</dbReference>
<feature type="transmembrane region" description="Helical" evidence="12">
    <location>
        <begin position="16"/>
        <end position="34"/>
    </location>
</feature>
<evidence type="ECO:0000256" key="2">
    <source>
        <dbReference type="ARBA" id="ARBA00005680"/>
    </source>
</evidence>
<dbReference type="PANTHER" id="PTHR11675">
    <property type="entry name" value="N-ACETYLGALACTOSAMINYLTRANSFERASE"/>
    <property type="match status" value="1"/>
</dbReference>
<evidence type="ECO:0000313" key="14">
    <source>
        <dbReference type="EMBL" id="KAK7478955.1"/>
    </source>
</evidence>
<sequence length="819" mass="92209">MIEYFARRRSRGLRDLIVKALLIGIPLVWFMFVMEMTVLSRARSPDEIYFDDSSNDGGHQHIPAERFDQQKEALRQGDTNKDNKDAIQKEEKAKEIQFVDRDRINPKLAWRKTGNEISEDNRAGDGGEVEHFEVKRFDPPREADWEAATAVVSKDRSCDQVSRLCCCCWILLAVTPDGSYLGVNVGHRLTSSPTCKRPRETDWDTDASPGGRFQPHSRHPTTRSHVFTRSAWEGGGPVRVDKARLGPAEKSKYDEGWGKHHFNEYANSLISLQRKVPDFRVPECHSNDYSGDLQPASIIMCFYNEAWSTLLRSVHSALDRSPPHLLKEIILVDDFSDQPHLKEDLDNYMTDFPKVKILRMPERVGLVRARLRGVEEAQGPILVFLDSHIECADGWLEPLLYEVSRNSSVAVAPIIDIIDKDTMAVVQAVESMGGVDLRHMTFTWSRLTPRVNKLRGSPGRPFISPTMAGGLFAINKEFFHRLGTWDPGLVLWGGENLELSFKMWMCGGSILIHPCSRVSHIFRDSSPYLRGDVNRVVSGNAARVAEVWLDDYKSFYFRSAPYDKDTYGDVSDRKQLRHQLACRSFQWYIDNVYPEMFIDGAGKHLGHIQAANNMCLTLKPDKARELGLADCAGAVISPGHLKGCYRALCATSECILSLLTLALAIPSSSFIQVISQPFKKIWQTSPSKEIRTDGNMCLENRGNRLKMNHCDSQENEQAFEFTGERFKGGRDHCPHGDTISSTYYITHERISRSQIGLHANCATTASNSEENVVAVLESGLNAAIDSTGPVTSRCIMLSLCLCGCYYISPSYKRTHSFPG</sequence>
<feature type="domain" description="Glycosyltransferase 2-like" evidence="13">
    <location>
        <begin position="297"/>
        <end position="478"/>
    </location>
</feature>
<accession>A0ABD0JV34</accession>
<reference evidence="14 15" key="1">
    <citation type="journal article" date="2023" name="Sci. Data">
        <title>Genome assembly of the Korean intertidal mud-creeper Batillaria attramentaria.</title>
        <authorList>
            <person name="Patra A.K."/>
            <person name="Ho P.T."/>
            <person name="Jun S."/>
            <person name="Lee S.J."/>
            <person name="Kim Y."/>
            <person name="Won Y.J."/>
        </authorList>
    </citation>
    <scope>NUCLEOTIDE SEQUENCE [LARGE SCALE GENOMIC DNA]</scope>
    <source>
        <strain evidence="14">Wonlab-2016</strain>
    </source>
</reference>
<dbReference type="InterPro" id="IPR045885">
    <property type="entry name" value="GalNAc-T"/>
</dbReference>
<keyword evidence="4" id="KW-0735">Signal-anchor</keyword>
<dbReference type="AlphaFoldDB" id="A0ABD0JV34"/>
<keyword evidence="7" id="KW-1015">Disulfide bond</keyword>
<keyword evidence="6 12" id="KW-0472">Membrane</keyword>
<proteinExistence type="inferred from homology"/>
<dbReference type="FunFam" id="3.90.550.10:FF:000053">
    <property type="entry name" value="Polypeptide N-acetylgalactosaminyltransferase"/>
    <property type="match status" value="1"/>
</dbReference>
<comment type="cofactor">
    <cofactor evidence="1">
        <name>Mn(2+)</name>
        <dbReference type="ChEBI" id="CHEBI:29035"/>
    </cofactor>
</comment>
<dbReference type="Pfam" id="PF00535">
    <property type="entry name" value="Glycos_transf_2"/>
    <property type="match status" value="1"/>
</dbReference>
<evidence type="ECO:0000256" key="8">
    <source>
        <dbReference type="ARBA" id="ARBA00023180"/>
    </source>
</evidence>
<evidence type="ECO:0000256" key="11">
    <source>
        <dbReference type="SAM" id="MobiDB-lite"/>
    </source>
</evidence>
<dbReference type="Proteomes" id="UP001519460">
    <property type="component" value="Unassembled WGS sequence"/>
</dbReference>
<name>A0ABD0JV34_9CAEN</name>
<evidence type="ECO:0000256" key="4">
    <source>
        <dbReference type="ARBA" id="ARBA00022968"/>
    </source>
</evidence>
<comment type="caution">
    <text evidence="14">The sequence shown here is derived from an EMBL/GenBank/DDBJ whole genome shotgun (WGS) entry which is preliminary data.</text>
</comment>
<evidence type="ECO:0000256" key="12">
    <source>
        <dbReference type="SAM" id="Phobius"/>
    </source>
</evidence>
<protein>
    <recommendedName>
        <fullName evidence="13">Glycosyltransferase 2-like domain-containing protein</fullName>
    </recommendedName>
</protein>
<evidence type="ECO:0000256" key="7">
    <source>
        <dbReference type="ARBA" id="ARBA00023157"/>
    </source>
</evidence>